<reference evidence="2 3" key="2">
    <citation type="submission" date="2017-09" db="EMBL/GenBank/DDBJ databases">
        <title>Comparative genomics of rhizobia isolated from Phaseolus vulgaris in China.</title>
        <authorList>
            <person name="Tong W."/>
        </authorList>
    </citation>
    <scope>NUCLEOTIDE SEQUENCE [LARGE SCALE GENOMIC DNA]</scope>
    <source>
        <strain evidence="2 3">PCH1</strain>
    </source>
</reference>
<evidence type="ECO:0000313" key="2">
    <source>
        <dbReference type="EMBL" id="PDT49443.1"/>
    </source>
</evidence>
<sequence>MSRRHYSLATLRSIVATWRWRTRFRWDLEQRLKDDPHLIDDIGLTRPQVEAEIAKPFWQVSNPL</sequence>
<evidence type="ECO:0000313" key="3">
    <source>
        <dbReference type="Proteomes" id="UP000220353"/>
    </source>
</evidence>
<reference evidence="1" key="3">
    <citation type="submission" date="2019-10" db="EMBL/GenBank/DDBJ databases">
        <authorList>
            <person name="Sugawara M."/>
            <person name="Epstein B."/>
            <person name="Badgley B."/>
            <person name="Unno T."/>
            <person name="Xu L."/>
            <person name="Reese J."/>
            <person name="Gyaneshwar P."/>
            <person name="Denny R."/>
            <person name="Mudege J."/>
            <person name="Bharti A."/>
            <person name="Farmer A."/>
            <person name="May G."/>
            <person name="Woodward J."/>
            <person name="Medigue C."/>
            <person name="Vallenet D."/>
            <person name="Lajus A."/>
            <person name="Rouy Z."/>
            <person name="Martinez-Vaz B."/>
            <person name="Tiffin P."/>
            <person name="Young N."/>
            <person name="Sadowsky M."/>
        </authorList>
    </citation>
    <scope>NUCLEOTIDE SEQUENCE</scope>
    <source>
        <strain evidence="1">USDA205</strain>
    </source>
</reference>
<dbReference type="Proteomes" id="UP000220353">
    <property type="component" value="Unassembled WGS sequence"/>
</dbReference>
<comment type="caution">
    <text evidence="2">The sequence shown here is derived from an EMBL/GenBank/DDBJ whole genome shotgun (WGS) entry which is preliminary data.</text>
</comment>
<dbReference type="EMBL" id="NWTC01000003">
    <property type="protein sequence ID" value="PDT49443.1"/>
    <property type="molecule type" value="Genomic_DNA"/>
</dbReference>
<dbReference type="EMBL" id="WISZ01000220">
    <property type="protein sequence ID" value="MQX12373.1"/>
    <property type="molecule type" value="Genomic_DNA"/>
</dbReference>
<dbReference type="Proteomes" id="UP000466694">
    <property type="component" value="Unassembled WGS sequence"/>
</dbReference>
<dbReference type="AlphaFoldDB" id="A0A2A6M3J9"/>
<reference evidence="1 4" key="1">
    <citation type="journal article" date="2013" name="Genome Biol.">
        <title>Comparative genomics of the core and accessory genomes of 48 Sinorhizobium strains comprising five genospecies.</title>
        <authorList>
            <person name="Sugawara M."/>
            <person name="Epstein B."/>
            <person name="Badgley B.D."/>
            <person name="Unno T."/>
            <person name="Xu L."/>
            <person name="Reese J."/>
            <person name="Gyaneshwar P."/>
            <person name="Denny R."/>
            <person name="Mudge J."/>
            <person name="Bharti A.K."/>
            <person name="Farmer A.D."/>
            <person name="May G.D."/>
            <person name="Woodward J.E."/>
            <person name="Medigue C."/>
            <person name="Vallenet D."/>
            <person name="Lajus A."/>
            <person name="Rouy Z."/>
            <person name="Martinez-Vaz B."/>
            <person name="Tiffin P."/>
            <person name="Young N.D."/>
            <person name="Sadowsky M.J."/>
        </authorList>
    </citation>
    <scope>NUCLEOTIDE SEQUENCE [LARGE SCALE GENOMIC DNA]</scope>
    <source>
        <strain evidence="1 4">USDA205</strain>
    </source>
</reference>
<evidence type="ECO:0000313" key="4">
    <source>
        <dbReference type="Proteomes" id="UP000466694"/>
    </source>
</evidence>
<protein>
    <submittedName>
        <fullName evidence="1">DUF1127 domain-containing protein</fullName>
    </submittedName>
</protein>
<evidence type="ECO:0000313" key="1">
    <source>
        <dbReference type="EMBL" id="MQX12373.1"/>
    </source>
</evidence>
<proteinExistence type="predicted"/>
<organism evidence="2 3">
    <name type="scientific">Rhizobium fredii</name>
    <name type="common">Sinorhizobium fredii</name>
    <dbReference type="NCBI Taxonomy" id="380"/>
    <lineage>
        <taxon>Bacteria</taxon>
        <taxon>Pseudomonadati</taxon>
        <taxon>Pseudomonadota</taxon>
        <taxon>Alphaproteobacteria</taxon>
        <taxon>Hyphomicrobiales</taxon>
        <taxon>Rhizobiaceae</taxon>
        <taxon>Sinorhizobium/Ensifer group</taxon>
        <taxon>Sinorhizobium</taxon>
    </lineage>
</organism>
<accession>A0A2A6M3J9</accession>
<gene>
    <name evidence="2" type="ORF">CO661_04750</name>
    <name evidence="1" type="ORF">GHK48_30145</name>
</gene>
<name>A0A2A6M3J9_RHIFR</name>